<dbReference type="Proteomes" id="UP001165960">
    <property type="component" value="Unassembled WGS sequence"/>
</dbReference>
<comment type="caution">
    <text evidence="1">The sequence shown here is derived from an EMBL/GenBank/DDBJ whole genome shotgun (WGS) entry which is preliminary data.</text>
</comment>
<accession>A0ACC2UCD9</accession>
<evidence type="ECO:0000313" key="2">
    <source>
        <dbReference type="Proteomes" id="UP001165960"/>
    </source>
</evidence>
<protein>
    <submittedName>
        <fullName evidence="1">Uncharacterized protein</fullName>
    </submittedName>
</protein>
<evidence type="ECO:0000313" key="1">
    <source>
        <dbReference type="EMBL" id="KAJ9084558.1"/>
    </source>
</evidence>
<dbReference type="EMBL" id="QTSX02000830">
    <property type="protein sequence ID" value="KAJ9084558.1"/>
    <property type="molecule type" value="Genomic_DNA"/>
</dbReference>
<keyword evidence="2" id="KW-1185">Reference proteome</keyword>
<name>A0ACC2UCD9_9FUNG</name>
<proteinExistence type="predicted"/>
<organism evidence="1 2">
    <name type="scientific">Entomophthora muscae</name>
    <dbReference type="NCBI Taxonomy" id="34485"/>
    <lineage>
        <taxon>Eukaryota</taxon>
        <taxon>Fungi</taxon>
        <taxon>Fungi incertae sedis</taxon>
        <taxon>Zoopagomycota</taxon>
        <taxon>Entomophthoromycotina</taxon>
        <taxon>Entomophthoromycetes</taxon>
        <taxon>Entomophthorales</taxon>
        <taxon>Entomophthoraceae</taxon>
        <taxon>Entomophthora</taxon>
    </lineage>
</organism>
<reference evidence="1" key="1">
    <citation type="submission" date="2022-04" db="EMBL/GenBank/DDBJ databases">
        <title>Genome of the entomopathogenic fungus Entomophthora muscae.</title>
        <authorList>
            <person name="Elya C."/>
            <person name="Lovett B.R."/>
            <person name="Lee E."/>
            <person name="Macias A.M."/>
            <person name="Hajek A.E."/>
            <person name="De Bivort B.L."/>
            <person name="Kasson M.T."/>
            <person name="De Fine Licht H.H."/>
            <person name="Stajich J.E."/>
        </authorList>
    </citation>
    <scope>NUCLEOTIDE SEQUENCE</scope>
    <source>
        <strain evidence="1">Berkeley</strain>
    </source>
</reference>
<gene>
    <name evidence="1" type="ORF">DSO57_1023224</name>
</gene>
<sequence>MVPRTSNQVQIVVLNTLSAIVPGDNEGNKILMLLAFSKSLFKTSPEKFTTVTQKVYHVAEKLTGKSHLWYAKATLQGEDLLNNYDQFCDTLLSTVSPAPNPDQLRDQISALYQGRMSAQDYAKEFTRLKNVIGMSNNKPCYLFLKKLSFELKNFLAHHELPTEFDSMAKEVIKWSAKVKQLLSWAKPQNSASLPANIIKENRTCDCTTVTLGCGFTKRLNFDKFHRLKFKTIGLAWRDFPA</sequence>